<organism evidence="2 3">
    <name type="scientific">Schaalia hyovaginalis</name>
    <dbReference type="NCBI Taxonomy" id="29316"/>
    <lineage>
        <taxon>Bacteria</taxon>
        <taxon>Bacillati</taxon>
        <taxon>Actinomycetota</taxon>
        <taxon>Actinomycetes</taxon>
        <taxon>Actinomycetales</taxon>
        <taxon>Actinomycetaceae</taxon>
        <taxon>Schaalia</taxon>
    </lineage>
</organism>
<comment type="caution">
    <text evidence="2">The sequence shown here is derived from an EMBL/GenBank/DDBJ whole genome shotgun (WGS) entry which is preliminary data.</text>
</comment>
<dbReference type="NCBIfam" id="TIGR02593">
    <property type="entry name" value="CRISPR_cas5"/>
    <property type="match status" value="1"/>
</dbReference>
<sequence>MLVLRLAGPMQSWGSASRFTNRSTEFFPTKSGIVGLLAAAEGRRRTDPIEDLASLTMAARIDQPGELLEDFHTAHRGDKAMPLSWRYYVSDAVFAAFIGGPDDLIDALADAIRNPVYPLFLGRRACPPTLPLLLETREGTIWKAIEELPWLAANFHQRRHRFDERVSLRVVADRGVIPGQDLSSRDIRDVPITFDPLRREYGTRTVEESRVDIMNPAFVGVRNPRLGGEVLSHDPMEVL</sequence>
<dbReference type="InterPro" id="IPR013422">
    <property type="entry name" value="CRISPR-assoc_prot_Cas5_N"/>
</dbReference>
<dbReference type="EMBL" id="JACHMK010000001">
    <property type="protein sequence ID" value="MBB6333903.1"/>
    <property type="molecule type" value="Genomic_DNA"/>
</dbReference>
<dbReference type="Pfam" id="PF09704">
    <property type="entry name" value="Cas_Cas5d"/>
    <property type="match status" value="1"/>
</dbReference>
<dbReference type="CDD" id="cd09645">
    <property type="entry name" value="Cas5_I-E"/>
    <property type="match status" value="1"/>
</dbReference>
<protein>
    <submittedName>
        <fullName evidence="2">CRISPR system Cascade subunit CasD</fullName>
    </submittedName>
</protein>
<keyword evidence="3" id="KW-1185">Reference proteome</keyword>
<dbReference type="NCBIfam" id="TIGR01868">
    <property type="entry name" value="casD_Cas5e"/>
    <property type="match status" value="1"/>
</dbReference>
<gene>
    <name evidence="2" type="ORF">HD592_000468</name>
</gene>
<dbReference type="InterPro" id="IPR021124">
    <property type="entry name" value="CRISPR-assoc_prot_Cas5"/>
</dbReference>
<dbReference type="AlphaFoldDB" id="A0A923E2X5"/>
<accession>A0A923E2X5</accession>
<name>A0A923E2X5_9ACTO</name>
<evidence type="ECO:0000313" key="2">
    <source>
        <dbReference type="EMBL" id="MBB6333903.1"/>
    </source>
</evidence>
<dbReference type="Proteomes" id="UP000617426">
    <property type="component" value="Unassembled WGS sequence"/>
</dbReference>
<dbReference type="GO" id="GO:0051607">
    <property type="term" value="P:defense response to virus"/>
    <property type="evidence" value="ECO:0007669"/>
    <property type="project" value="UniProtKB-KW"/>
</dbReference>
<dbReference type="Gene3D" id="3.30.70.2660">
    <property type="match status" value="1"/>
</dbReference>
<evidence type="ECO:0000313" key="3">
    <source>
        <dbReference type="Proteomes" id="UP000617426"/>
    </source>
</evidence>
<keyword evidence="1" id="KW-0051">Antiviral defense</keyword>
<reference evidence="2" key="1">
    <citation type="submission" date="2020-08" db="EMBL/GenBank/DDBJ databases">
        <title>Sequencing the genomes of 1000 actinobacteria strains.</title>
        <authorList>
            <person name="Klenk H.-P."/>
        </authorList>
    </citation>
    <scope>NUCLEOTIDE SEQUENCE</scope>
    <source>
        <strain evidence="2">DSM 10695</strain>
    </source>
</reference>
<dbReference type="GO" id="GO:0043571">
    <property type="term" value="P:maintenance of CRISPR repeat elements"/>
    <property type="evidence" value="ECO:0007669"/>
    <property type="project" value="InterPro"/>
</dbReference>
<proteinExistence type="predicted"/>
<dbReference type="InterPro" id="IPR010147">
    <property type="entry name" value="CRISPR-assoc_prot_CasD"/>
</dbReference>
<dbReference type="GO" id="GO:0003723">
    <property type="term" value="F:RNA binding"/>
    <property type="evidence" value="ECO:0007669"/>
    <property type="project" value="InterPro"/>
</dbReference>
<evidence type="ECO:0000256" key="1">
    <source>
        <dbReference type="ARBA" id="ARBA00023118"/>
    </source>
</evidence>